<dbReference type="EMBL" id="CP071382">
    <property type="protein sequence ID" value="QSV45883.1"/>
    <property type="molecule type" value="Genomic_DNA"/>
</dbReference>
<evidence type="ECO:0000313" key="3">
    <source>
        <dbReference type="EMBL" id="QSV45883.1"/>
    </source>
</evidence>
<dbReference type="Pfam" id="PF04773">
    <property type="entry name" value="FecR"/>
    <property type="match status" value="1"/>
</dbReference>
<dbReference type="Pfam" id="PF20245">
    <property type="entry name" value="DUF6600"/>
    <property type="match status" value="1"/>
</dbReference>
<dbReference type="InterPro" id="IPR046535">
    <property type="entry name" value="DUF6600"/>
</dbReference>
<protein>
    <submittedName>
        <fullName evidence="3">FecR domain-containing protein</fullName>
    </submittedName>
</protein>
<organism evidence="3 4">
    <name type="scientific">Geobacter benzoatilyticus</name>
    <dbReference type="NCBI Taxonomy" id="2815309"/>
    <lineage>
        <taxon>Bacteria</taxon>
        <taxon>Pseudomonadati</taxon>
        <taxon>Thermodesulfobacteriota</taxon>
        <taxon>Desulfuromonadia</taxon>
        <taxon>Geobacterales</taxon>
        <taxon>Geobacteraceae</taxon>
        <taxon>Geobacter</taxon>
    </lineage>
</organism>
<reference evidence="3 4" key="1">
    <citation type="submission" date="2021-03" db="EMBL/GenBank/DDBJ databases">
        <title>Geobacter metallireducens gen. nov. sp. nov., a microorganism capable of coupling the complete oxidation of organic compounds to the reduction of iron and other metals.</title>
        <authorList>
            <person name="Li Y."/>
        </authorList>
    </citation>
    <scope>NUCLEOTIDE SEQUENCE [LARGE SCALE GENOMIC DNA]</scope>
    <source>
        <strain evidence="3 4">Jerry-YX</strain>
    </source>
</reference>
<feature type="compositionally biased region" description="Polar residues" evidence="1">
    <location>
        <begin position="596"/>
        <end position="605"/>
    </location>
</feature>
<dbReference type="PANTHER" id="PTHR38731">
    <property type="entry name" value="LIPL45-RELATED LIPOPROTEIN-RELATED"/>
    <property type="match status" value="1"/>
</dbReference>
<name>A0ABX7Q356_9BACT</name>
<feature type="compositionally biased region" description="Basic and acidic residues" evidence="1">
    <location>
        <begin position="415"/>
        <end position="437"/>
    </location>
</feature>
<gene>
    <name evidence="3" type="ORF">JZM60_00885</name>
</gene>
<proteinExistence type="predicted"/>
<dbReference type="InterPro" id="IPR006860">
    <property type="entry name" value="FecR"/>
</dbReference>
<feature type="compositionally biased region" description="Basic and acidic residues" evidence="1">
    <location>
        <begin position="498"/>
        <end position="516"/>
    </location>
</feature>
<feature type="domain" description="FecR protein" evidence="2">
    <location>
        <begin position="59"/>
        <end position="154"/>
    </location>
</feature>
<dbReference type="RefSeq" id="WP_207163674.1">
    <property type="nucleotide sequence ID" value="NZ_CP071382.1"/>
</dbReference>
<feature type="region of interest" description="Disordered" evidence="1">
    <location>
        <begin position="392"/>
        <end position="624"/>
    </location>
</feature>
<dbReference type="PANTHER" id="PTHR38731:SF3">
    <property type="entry name" value="BLL6125 PROTEIN"/>
    <property type="match status" value="1"/>
</dbReference>
<evidence type="ECO:0000256" key="1">
    <source>
        <dbReference type="SAM" id="MobiDB-lite"/>
    </source>
</evidence>
<sequence>MKIVRMVMAVLLLAVPVAGWGAELGIVRLSLVDGDVQVQAQDADEWVPAVANMPLAEGDRIWVPEGGRTELQIRGGCYLRLDAGSSLDIVAARNESLQFYLAEGRAYINNRKGGTKRIQMDAPDASTVIADNSIVMVDADYDGNIGVPVIRGHVLVDTERGTVRVPAGRSLRIDYEGGTELAPLDPPDEWLAWNRNQDRRLETAAESLRYVPVELEDYAYDLDDYGRWHYLPEYGYVWAPRLSLSAGWSPYRQGRWVWVRGDYVWISYEPWGWAPYHYGRWTHTPRFGWCWVPPARGAAWWGPGYVGWVHTPESVAWVPLAPGDIYYGYGNFGPNSVNIVNATVSRSAVRHYRNIRVRNAVTVIHSDTFIKGKQQRVAVRGNLFTARVGSVGPPRFRPERETRRPVFKSVPAVKRPPERLSRPKRHDAPEQRRHAPDGKGAVILPGRPAGELPVVRREAPKQPAVKPAAPAMKNRDIRGGKPLAPAVRYRESQGVAVKGDRGDEQVKRRSRPRDGRTMTPPLSPSPATALPAAHDNPQPAVTAPPNPQPKRSRPPRQRPAAVIQQTGSAEGRPPGQGGEKREKGEHGITAAPASPSVKQPANTPQGEERKEHKGREEWKKEGAR</sequence>
<dbReference type="Proteomes" id="UP000663651">
    <property type="component" value="Chromosome"/>
</dbReference>
<evidence type="ECO:0000259" key="2">
    <source>
        <dbReference type="Pfam" id="PF04773"/>
    </source>
</evidence>
<evidence type="ECO:0000313" key="4">
    <source>
        <dbReference type="Proteomes" id="UP000663651"/>
    </source>
</evidence>
<keyword evidence="4" id="KW-1185">Reference proteome</keyword>
<accession>A0ABX7Q356</accession>
<feature type="compositionally biased region" description="Low complexity" evidence="1">
    <location>
        <begin position="461"/>
        <end position="472"/>
    </location>
</feature>
<dbReference type="Gene3D" id="2.60.120.1440">
    <property type="match status" value="1"/>
</dbReference>
<feature type="compositionally biased region" description="Basic and acidic residues" evidence="1">
    <location>
        <begin position="606"/>
        <end position="624"/>
    </location>
</feature>